<reference evidence="3 4" key="1">
    <citation type="submission" date="2022-08" db="EMBL/GenBank/DDBJ databases">
        <title>Genome Sequence of the sulphate-reducing bacterium, Pseudodesulfovibrio sp. SYK.</title>
        <authorList>
            <person name="Kondo R."/>
            <person name="Kataoka T."/>
        </authorList>
    </citation>
    <scope>NUCLEOTIDE SEQUENCE [LARGE SCALE GENOMIC DNA]</scope>
    <source>
        <strain evidence="3 4">SYK</strain>
    </source>
</reference>
<name>A0ABN6S4I6_9BACT</name>
<evidence type="ECO:0000313" key="4">
    <source>
        <dbReference type="Proteomes" id="UP001317742"/>
    </source>
</evidence>
<evidence type="ECO:0000256" key="1">
    <source>
        <dbReference type="ARBA" id="ARBA00022598"/>
    </source>
</evidence>
<dbReference type="InterPro" id="IPR045851">
    <property type="entry name" value="AMP-bd_C_sf"/>
</dbReference>
<evidence type="ECO:0000313" key="3">
    <source>
        <dbReference type="EMBL" id="BDQ37262.1"/>
    </source>
</evidence>
<protein>
    <recommendedName>
        <fullName evidence="2">AMP-binding enzyme C-terminal domain-containing protein</fullName>
    </recommendedName>
</protein>
<keyword evidence="1" id="KW-0436">Ligase</keyword>
<proteinExistence type="predicted"/>
<keyword evidence="4" id="KW-1185">Reference proteome</keyword>
<dbReference type="EMBL" id="AP026709">
    <property type="protein sequence ID" value="BDQ37262.1"/>
    <property type="molecule type" value="Genomic_DNA"/>
</dbReference>
<gene>
    <name evidence="3" type="ORF">SYK_16220</name>
</gene>
<dbReference type="InterPro" id="IPR025110">
    <property type="entry name" value="AMP-bd_C"/>
</dbReference>
<accession>A0ABN6S4I6</accession>
<dbReference type="Gene3D" id="3.30.300.30">
    <property type="match status" value="1"/>
</dbReference>
<dbReference type="Proteomes" id="UP001317742">
    <property type="component" value="Chromosome"/>
</dbReference>
<organism evidence="3 4">
    <name type="scientific">Pseudodesulfovibrio nedwellii</name>
    <dbReference type="NCBI Taxonomy" id="2973072"/>
    <lineage>
        <taxon>Bacteria</taxon>
        <taxon>Pseudomonadati</taxon>
        <taxon>Thermodesulfobacteriota</taxon>
        <taxon>Desulfovibrionia</taxon>
        <taxon>Desulfovibrionales</taxon>
        <taxon>Desulfovibrionaceae</taxon>
    </lineage>
</organism>
<dbReference type="PANTHER" id="PTHR43352">
    <property type="entry name" value="ACETYL-COA SYNTHETASE"/>
    <property type="match status" value="1"/>
</dbReference>
<dbReference type="SUPFAM" id="SSF56801">
    <property type="entry name" value="Acetyl-CoA synthetase-like"/>
    <property type="match status" value="1"/>
</dbReference>
<dbReference type="PANTHER" id="PTHR43352:SF1">
    <property type="entry name" value="ANTHRANILATE--COA LIGASE"/>
    <property type="match status" value="1"/>
</dbReference>
<evidence type="ECO:0000259" key="2">
    <source>
        <dbReference type="Pfam" id="PF13193"/>
    </source>
</evidence>
<sequence>MKVPFIKDINGVTSTGPCPAEIIDELKSNGLKLMYEIYGSSETGDVGFRNDHKNGYTLLRHWEKTDQNSQLKRKNATGEHMEYSLQDIIDWHDETTFTPKRRTDNAIQIAGVNVYPSRVMKILATHPDIVDCAVRIMQPNEGTRLKAFIVPATGRKKTSQLESSIRKWAKERLSPNEMPTSWTFGHKVPVNELGKQADWRA</sequence>
<feature type="domain" description="AMP-binding enzyme C-terminal" evidence="2">
    <location>
        <begin position="122"/>
        <end position="195"/>
    </location>
</feature>
<dbReference type="Pfam" id="PF13193">
    <property type="entry name" value="AMP-binding_C"/>
    <property type="match status" value="1"/>
</dbReference>